<sequence length="142" mass="16425">MTTFRKSSEYKDYLGKTVISRPQDQLLPRLDSQNGQIYMAPGEVYCRFRHPDGQLCSNDARFSGRYNLARHYQIEHNLTVAHNATMPHSTRGRILIVGWYRELMDGQQPSWRAKDQQFLQSGQAQPTQDDQPQAANEDLPKD</sequence>
<gene>
    <name evidence="2" type="ORF">B0J15DRAFT_552355</name>
</gene>
<protein>
    <submittedName>
        <fullName evidence="2">Uncharacterized protein</fullName>
    </submittedName>
</protein>
<evidence type="ECO:0000313" key="2">
    <source>
        <dbReference type="EMBL" id="KAH7244743.1"/>
    </source>
</evidence>
<keyword evidence="3" id="KW-1185">Reference proteome</keyword>
<accession>A0A9P9GS94</accession>
<feature type="region of interest" description="Disordered" evidence="1">
    <location>
        <begin position="111"/>
        <end position="142"/>
    </location>
</feature>
<name>A0A9P9GS94_FUSSL</name>
<proteinExistence type="predicted"/>
<reference evidence="2" key="1">
    <citation type="journal article" date="2021" name="Nat. Commun.">
        <title>Genetic determinants of endophytism in the Arabidopsis root mycobiome.</title>
        <authorList>
            <person name="Mesny F."/>
            <person name="Miyauchi S."/>
            <person name="Thiergart T."/>
            <person name="Pickel B."/>
            <person name="Atanasova L."/>
            <person name="Karlsson M."/>
            <person name="Huettel B."/>
            <person name="Barry K.W."/>
            <person name="Haridas S."/>
            <person name="Chen C."/>
            <person name="Bauer D."/>
            <person name="Andreopoulos W."/>
            <person name="Pangilinan J."/>
            <person name="LaButti K."/>
            <person name="Riley R."/>
            <person name="Lipzen A."/>
            <person name="Clum A."/>
            <person name="Drula E."/>
            <person name="Henrissat B."/>
            <person name="Kohler A."/>
            <person name="Grigoriev I.V."/>
            <person name="Martin F.M."/>
            <person name="Hacquard S."/>
        </authorList>
    </citation>
    <scope>NUCLEOTIDE SEQUENCE</scope>
    <source>
        <strain evidence="2">FSSC 5 MPI-SDFR-AT-0091</strain>
    </source>
</reference>
<evidence type="ECO:0000256" key="1">
    <source>
        <dbReference type="SAM" id="MobiDB-lite"/>
    </source>
</evidence>
<dbReference type="AlphaFoldDB" id="A0A9P9GS94"/>
<dbReference type="EMBL" id="JAGTJS010000017">
    <property type="protein sequence ID" value="KAH7244743.1"/>
    <property type="molecule type" value="Genomic_DNA"/>
</dbReference>
<evidence type="ECO:0000313" key="3">
    <source>
        <dbReference type="Proteomes" id="UP000736672"/>
    </source>
</evidence>
<comment type="caution">
    <text evidence="2">The sequence shown here is derived from an EMBL/GenBank/DDBJ whole genome shotgun (WGS) entry which is preliminary data.</text>
</comment>
<dbReference type="Proteomes" id="UP000736672">
    <property type="component" value="Unassembled WGS sequence"/>
</dbReference>
<organism evidence="2 3">
    <name type="scientific">Fusarium solani</name>
    <name type="common">Filamentous fungus</name>
    <dbReference type="NCBI Taxonomy" id="169388"/>
    <lineage>
        <taxon>Eukaryota</taxon>
        <taxon>Fungi</taxon>
        <taxon>Dikarya</taxon>
        <taxon>Ascomycota</taxon>
        <taxon>Pezizomycotina</taxon>
        <taxon>Sordariomycetes</taxon>
        <taxon>Hypocreomycetidae</taxon>
        <taxon>Hypocreales</taxon>
        <taxon>Nectriaceae</taxon>
        <taxon>Fusarium</taxon>
        <taxon>Fusarium solani species complex</taxon>
    </lineage>
</organism>
<dbReference type="OrthoDB" id="5085612at2759"/>
<feature type="compositionally biased region" description="Low complexity" evidence="1">
    <location>
        <begin position="123"/>
        <end position="135"/>
    </location>
</feature>